<keyword evidence="1" id="KW-0472">Membrane</keyword>
<protein>
    <submittedName>
        <fullName evidence="2">Uncharacterized protein</fullName>
    </submittedName>
</protein>
<name>A0A5N7CWY3_9EURO</name>
<dbReference type="GeneID" id="43668134"/>
<reference evidence="2 3" key="1">
    <citation type="submission" date="2019-04" db="EMBL/GenBank/DDBJ databases">
        <authorList>
            <consortium name="DOE Joint Genome Institute"/>
            <person name="Mondo S."/>
            <person name="Kjaerbolling I."/>
            <person name="Vesth T."/>
            <person name="Frisvad J.C."/>
            <person name="Nybo J.L."/>
            <person name="Theobald S."/>
            <person name="Kildgaard S."/>
            <person name="Isbrandt T."/>
            <person name="Kuo A."/>
            <person name="Sato A."/>
            <person name="Lyhne E.K."/>
            <person name="Kogle M.E."/>
            <person name="Wiebenga A."/>
            <person name="Kun R.S."/>
            <person name="Lubbers R.J."/>
            <person name="Makela M.R."/>
            <person name="Barry K."/>
            <person name="Chovatia M."/>
            <person name="Clum A."/>
            <person name="Daum C."/>
            <person name="Haridas S."/>
            <person name="He G."/>
            <person name="LaButti K."/>
            <person name="Lipzen A."/>
            <person name="Riley R."/>
            <person name="Salamov A."/>
            <person name="Simmons B.A."/>
            <person name="Magnuson J.K."/>
            <person name="Henrissat B."/>
            <person name="Mortensen U.H."/>
            <person name="Larsen T.O."/>
            <person name="Devries R.P."/>
            <person name="Grigoriev I.V."/>
            <person name="Machida M."/>
            <person name="Baker S.E."/>
            <person name="Andersen M.R."/>
            <person name="Cantor M.N."/>
            <person name="Hua S.X."/>
        </authorList>
    </citation>
    <scope>NUCLEOTIDE SEQUENCE [LARGE SCALE GENOMIC DNA]</scope>
    <source>
        <strain evidence="2 3">CBS 119388</strain>
    </source>
</reference>
<proteinExistence type="predicted"/>
<evidence type="ECO:0000313" key="3">
    <source>
        <dbReference type="Proteomes" id="UP000325579"/>
    </source>
</evidence>
<evidence type="ECO:0000313" key="2">
    <source>
        <dbReference type="EMBL" id="KAE8398696.1"/>
    </source>
</evidence>
<dbReference type="RefSeq" id="XP_031936015.1">
    <property type="nucleotide sequence ID" value="XM_032083443.1"/>
</dbReference>
<evidence type="ECO:0000256" key="1">
    <source>
        <dbReference type="SAM" id="Phobius"/>
    </source>
</evidence>
<sequence>MTNTVPMCNRQSFWPPRRVAINECKGASGVTHEGARDRVDILLFSWPSGKMTSNKRRREENRVIEAIDSSSVCESVSWCGRCYRWWNAAWLQIILVKVRAYGVLLWIFLVVGRQ</sequence>
<keyword evidence="3" id="KW-1185">Reference proteome</keyword>
<keyword evidence="1" id="KW-1133">Transmembrane helix</keyword>
<accession>A0A5N7CWY3</accession>
<organism evidence="2 3">
    <name type="scientific">Aspergillus pseudonomiae</name>
    <dbReference type="NCBI Taxonomy" id="1506151"/>
    <lineage>
        <taxon>Eukaryota</taxon>
        <taxon>Fungi</taxon>
        <taxon>Dikarya</taxon>
        <taxon>Ascomycota</taxon>
        <taxon>Pezizomycotina</taxon>
        <taxon>Eurotiomycetes</taxon>
        <taxon>Eurotiomycetidae</taxon>
        <taxon>Eurotiales</taxon>
        <taxon>Aspergillaceae</taxon>
        <taxon>Aspergillus</taxon>
        <taxon>Aspergillus subgen. Circumdati</taxon>
    </lineage>
</organism>
<gene>
    <name evidence="2" type="ORF">BDV37DRAFT_262581</name>
</gene>
<dbReference type="EMBL" id="ML736850">
    <property type="protein sequence ID" value="KAE8398696.1"/>
    <property type="molecule type" value="Genomic_DNA"/>
</dbReference>
<dbReference type="Proteomes" id="UP000325579">
    <property type="component" value="Unassembled WGS sequence"/>
</dbReference>
<keyword evidence="1" id="KW-0812">Transmembrane</keyword>
<dbReference type="AlphaFoldDB" id="A0A5N7CWY3"/>
<feature type="transmembrane region" description="Helical" evidence="1">
    <location>
        <begin position="90"/>
        <end position="111"/>
    </location>
</feature>